<accession>A0A1I4NVJ2</accession>
<dbReference type="InterPro" id="IPR014562">
    <property type="entry name" value="UCP030959_TPR_rpt-cont"/>
</dbReference>
<evidence type="ECO:0000313" key="3">
    <source>
        <dbReference type="Proteomes" id="UP000199470"/>
    </source>
</evidence>
<organism evidence="2 3">
    <name type="scientific">Rugamonas rubra</name>
    <dbReference type="NCBI Taxonomy" id="758825"/>
    <lineage>
        <taxon>Bacteria</taxon>
        <taxon>Pseudomonadati</taxon>
        <taxon>Pseudomonadota</taxon>
        <taxon>Betaproteobacteria</taxon>
        <taxon>Burkholderiales</taxon>
        <taxon>Oxalobacteraceae</taxon>
        <taxon>Telluria group</taxon>
        <taxon>Rugamonas</taxon>
    </lineage>
</organism>
<dbReference type="STRING" id="758825.SAMN02982985_03160"/>
<feature type="transmembrane region" description="Helical" evidence="1">
    <location>
        <begin position="27"/>
        <end position="50"/>
    </location>
</feature>
<keyword evidence="3" id="KW-1185">Reference proteome</keyword>
<reference evidence="2 3" key="1">
    <citation type="submission" date="2016-10" db="EMBL/GenBank/DDBJ databases">
        <authorList>
            <person name="de Groot N.N."/>
        </authorList>
    </citation>
    <scope>NUCLEOTIDE SEQUENCE [LARGE SCALE GENOMIC DNA]</scope>
    <source>
        <strain evidence="2 3">ATCC 43154</strain>
    </source>
</reference>
<dbReference type="InterPro" id="IPR011990">
    <property type="entry name" value="TPR-like_helical_dom_sf"/>
</dbReference>
<dbReference type="SUPFAM" id="SSF48452">
    <property type="entry name" value="TPR-like"/>
    <property type="match status" value="1"/>
</dbReference>
<dbReference type="AlphaFoldDB" id="A0A1I4NVJ2"/>
<name>A0A1I4NVJ2_9BURK</name>
<dbReference type="PIRSF" id="PIRSF030959">
    <property type="entry name" value="UCP030959"/>
    <property type="match status" value="1"/>
</dbReference>
<keyword evidence="1" id="KW-0812">Transmembrane</keyword>
<sequence length="250" mass="27298">MAIFGIGLHVLVALFFAIHAIRNGQQLFWLLILFSFPLLGSVVYFFAIYLPGSGWQHGARKVAKVAVKTLDPSRELREARAAFDYTPTAQNQMRLAAAQLQAGDAAEAANTYEAGLQGPFAGDLEIRFGAARANFACARSGAAVAHLQQIRQADANFRAEQVSLLLAQALAGAGRQAEAKAEFEFAVARFGSFAARAECVIWAVANGEQTLAARLRTELLPTIERWNRHTRDINQELLRRLDAAFGQIRG</sequence>
<protein>
    <recommendedName>
        <fullName evidence="4">Tetratricopeptide repeat-containing protein</fullName>
    </recommendedName>
</protein>
<dbReference type="Proteomes" id="UP000199470">
    <property type="component" value="Unassembled WGS sequence"/>
</dbReference>
<dbReference type="OrthoDB" id="7559170at2"/>
<evidence type="ECO:0000313" key="2">
    <source>
        <dbReference type="EMBL" id="SFM19558.1"/>
    </source>
</evidence>
<keyword evidence="1" id="KW-0472">Membrane</keyword>
<dbReference type="EMBL" id="FOTW01000014">
    <property type="protein sequence ID" value="SFM19558.1"/>
    <property type="molecule type" value="Genomic_DNA"/>
</dbReference>
<gene>
    <name evidence="2" type="ORF">SAMN02982985_03160</name>
</gene>
<evidence type="ECO:0000256" key="1">
    <source>
        <dbReference type="SAM" id="Phobius"/>
    </source>
</evidence>
<evidence type="ECO:0008006" key="4">
    <source>
        <dbReference type="Google" id="ProtNLM"/>
    </source>
</evidence>
<keyword evidence="1" id="KW-1133">Transmembrane helix</keyword>
<proteinExistence type="predicted"/>
<dbReference type="RefSeq" id="WP_093388648.1">
    <property type="nucleotide sequence ID" value="NZ_FOTW01000014.1"/>
</dbReference>